<feature type="region of interest" description="Disordered" evidence="12">
    <location>
        <begin position="179"/>
        <end position="203"/>
    </location>
</feature>
<dbReference type="STRING" id="741276.A0A2S5BHR5"/>
<keyword evidence="6" id="KW-0271">Exosome</keyword>
<evidence type="ECO:0000259" key="13">
    <source>
        <dbReference type="SMART" id="SM00670"/>
    </source>
</evidence>
<keyword evidence="9" id="KW-0539">Nucleus</keyword>
<dbReference type="Pfam" id="PF17216">
    <property type="entry name" value="Rrp44_CSD1"/>
    <property type="match status" value="1"/>
</dbReference>
<dbReference type="InterPro" id="IPR012340">
    <property type="entry name" value="NA-bd_OB-fold"/>
</dbReference>
<dbReference type="GO" id="GO:0000177">
    <property type="term" value="C:cytoplasmic exosome (RNase complex)"/>
    <property type="evidence" value="ECO:0007669"/>
    <property type="project" value="TreeGrafter"/>
</dbReference>
<keyword evidence="4" id="KW-0540">Nuclease</keyword>
<gene>
    <name evidence="15" type="ORF">BMF94_0506</name>
</gene>
<dbReference type="InterPro" id="IPR050180">
    <property type="entry name" value="RNR_Ribonuclease"/>
</dbReference>
<dbReference type="SUPFAM" id="SSF50249">
    <property type="entry name" value="Nucleic acid-binding proteins"/>
    <property type="match status" value="3"/>
</dbReference>
<dbReference type="InterPro" id="IPR041505">
    <property type="entry name" value="Dis3_CSD2"/>
</dbReference>
<comment type="caution">
    <text evidence="15">The sequence shown here is derived from an EMBL/GenBank/DDBJ whole genome shotgun (WGS) entry which is preliminary data.</text>
</comment>
<evidence type="ECO:0000313" key="16">
    <source>
        <dbReference type="Proteomes" id="UP000237144"/>
    </source>
</evidence>
<sequence>MSSAATAHAPSTVSIIRKRPAGAGGAADAHFWRKTARGKLQRVVREHYLRPAADFASPPALPAGLAWILPDTNAVLHQFDLLASPDLPHPLLIAQTVLDEVRHRSLPLYNKLRTLVDDDFTPSPAAANTDGTAPKKMKRGWTCWNEALEETFLERNEGESPNDRNDRAIRHLASYYSATLSSPSPSTGGAQKRQKVASGATAAGRAVPTDDVPLILLTDDAANLALSRRAGLRAVTAKEYVAALPAGVQNSLVDLLAVSGSGLDRDGAGGSGGAGKRKGAALYDEHLPASVLQAGVKAGKYIQGHFNPSQYNYREATVNAASLPKPVLLAGLESMNRAVAGDLVVVEVLPESEWKSLGEEVVDEDAKQDDPDAQALPEGGENGSAPAAGSLHEPDAPKLKPREVQPTGRVVGILRRAFRPYVCTLDRASLPPSALTSSTSVTVLASPVQRTLPRIRLLTRQAAHLASQKFLVSIDRWPVTSRYPEGHFVRVLGQVGSKEGEVESLLEEWEVPYRPFSSAILSCLPEEGDTWVVPPKGAADVKGVWRNREDLRDEIICSIDPPGCQDIDDALHAKRLPNGNIQAGVHIADVSHFVHPDNPMDAEAASRGTTVYLVDKRIDMLPSLLGTNLCSLRPYVERLAFSVIWELDDEANIVDVRFTKSVIASKEAFTYEAAQRRKDDKTLTDQLTEGIRLLNSIAIKLRAKRMAAGALNLASPEVKIHLESSEQTGPVDVEVKELFETNSLVEEFMLLANISVAERIYKQFPQTAVLRRHAPPPKTNFEVLQDVLSKRRGFTLDVSTSGALADSLDKCVDPSFPAFNTLVRIMATRCMLSAEYFCSGSLPASQFSHYGLASPIYTHFTSPIRRYADVLVHRQLSAAISSQPLHAGLQTKPWVDKTLEVVNKRHRGAQGAARASIEFYVALAIERREEAAQKQLGKEGGKVRAEAFVIRAFRNGLAVFVSQFGLEGLVTFKRDNEYDAESYEITVPKSTDGEDKVTIGVFDKVEVEISVEKDKNTQRGKVVMHLVAPVDSRGM</sequence>
<dbReference type="GO" id="GO:0071031">
    <property type="term" value="P:nuclear mRNA surveillance of mRNA 3'-end processing"/>
    <property type="evidence" value="ECO:0007669"/>
    <property type="project" value="TreeGrafter"/>
</dbReference>
<feature type="compositionally biased region" description="Basic and acidic residues" evidence="12">
    <location>
        <begin position="359"/>
        <end position="370"/>
    </location>
</feature>
<feature type="domain" description="PIN" evidence="13">
    <location>
        <begin position="66"/>
        <end position="225"/>
    </location>
</feature>
<dbReference type="Gene3D" id="2.40.50.140">
    <property type="entry name" value="Nucleic acid-binding proteins"/>
    <property type="match status" value="1"/>
</dbReference>
<protein>
    <recommendedName>
        <fullName evidence="10">Ribosomal RNA-processing protein 44</fullName>
    </recommendedName>
</protein>
<dbReference type="Gene3D" id="2.40.50.700">
    <property type="match status" value="1"/>
</dbReference>
<dbReference type="InterPro" id="IPR002716">
    <property type="entry name" value="PIN_dom"/>
</dbReference>
<feature type="compositionally biased region" description="Polar residues" evidence="12">
    <location>
        <begin position="179"/>
        <end position="189"/>
    </location>
</feature>
<comment type="similarity">
    <text evidence="2 11">Belongs to the RNR ribonuclease family.</text>
</comment>
<evidence type="ECO:0000256" key="9">
    <source>
        <dbReference type="ARBA" id="ARBA00023242"/>
    </source>
</evidence>
<dbReference type="Gene3D" id="3.40.50.1010">
    <property type="entry name" value="5'-nuclease"/>
    <property type="match status" value="1"/>
</dbReference>
<dbReference type="PROSITE" id="PS01175">
    <property type="entry name" value="RIBONUCLEASE_II"/>
    <property type="match status" value="1"/>
</dbReference>
<dbReference type="GO" id="GO:0003723">
    <property type="term" value="F:RNA binding"/>
    <property type="evidence" value="ECO:0007669"/>
    <property type="project" value="UniProtKB-KW"/>
</dbReference>
<dbReference type="InterPro" id="IPR033771">
    <property type="entry name" value="Rrp44_CSD1"/>
</dbReference>
<evidence type="ECO:0000256" key="3">
    <source>
        <dbReference type="ARBA" id="ARBA00022552"/>
    </source>
</evidence>
<dbReference type="PANTHER" id="PTHR23355:SF35">
    <property type="entry name" value="EXOSOME COMPLEX EXONUCLEASE RRP44"/>
    <property type="match status" value="1"/>
</dbReference>
<evidence type="ECO:0000256" key="6">
    <source>
        <dbReference type="ARBA" id="ARBA00022835"/>
    </source>
</evidence>
<dbReference type="OrthoDB" id="372421at2759"/>
<name>A0A2S5BHR5_9BASI</name>
<dbReference type="EMBL" id="PJQD01000005">
    <property type="protein sequence ID" value="POY76311.1"/>
    <property type="molecule type" value="Genomic_DNA"/>
</dbReference>
<dbReference type="PANTHER" id="PTHR23355">
    <property type="entry name" value="RIBONUCLEASE"/>
    <property type="match status" value="1"/>
</dbReference>
<evidence type="ECO:0000256" key="1">
    <source>
        <dbReference type="ARBA" id="ARBA00004123"/>
    </source>
</evidence>
<dbReference type="CDD" id="cd09862">
    <property type="entry name" value="PIN_Rrp44-like"/>
    <property type="match status" value="1"/>
</dbReference>
<dbReference type="InterPro" id="IPR001900">
    <property type="entry name" value="RNase_II/R"/>
</dbReference>
<feature type="region of interest" description="Disordered" evidence="12">
    <location>
        <begin position="359"/>
        <end position="403"/>
    </location>
</feature>
<proteinExistence type="inferred from homology"/>
<evidence type="ECO:0000313" key="15">
    <source>
        <dbReference type="EMBL" id="POY76311.1"/>
    </source>
</evidence>
<dbReference type="GO" id="GO:0000176">
    <property type="term" value="C:nuclear exosome (RNase complex)"/>
    <property type="evidence" value="ECO:0007669"/>
    <property type="project" value="UniProtKB-ARBA"/>
</dbReference>
<evidence type="ECO:0000256" key="8">
    <source>
        <dbReference type="ARBA" id="ARBA00022884"/>
    </source>
</evidence>
<evidence type="ECO:0000256" key="4">
    <source>
        <dbReference type="ARBA" id="ARBA00022722"/>
    </source>
</evidence>
<dbReference type="FunFam" id="2.40.50.700:FF:000001">
    <property type="entry name" value="Exosome complex exonuclease exoribonuclease (Rrp44)"/>
    <property type="match status" value="1"/>
</dbReference>
<dbReference type="Pfam" id="PF13638">
    <property type="entry name" value="PIN_4"/>
    <property type="match status" value="1"/>
</dbReference>
<evidence type="ECO:0000256" key="11">
    <source>
        <dbReference type="RuleBase" id="RU003901"/>
    </source>
</evidence>
<dbReference type="SMART" id="SM00670">
    <property type="entry name" value="PINc"/>
    <property type="match status" value="1"/>
</dbReference>
<dbReference type="GO" id="GO:0004519">
    <property type="term" value="F:endonuclease activity"/>
    <property type="evidence" value="ECO:0007669"/>
    <property type="project" value="TreeGrafter"/>
</dbReference>
<dbReference type="AlphaFoldDB" id="A0A2S5BHR5"/>
<evidence type="ECO:0000256" key="5">
    <source>
        <dbReference type="ARBA" id="ARBA00022801"/>
    </source>
</evidence>
<reference evidence="15 16" key="1">
    <citation type="journal article" date="2018" name="Front. Microbiol.">
        <title>Prospects for Fungal Bioremediation of Acidic Radioactive Waste Sites: Characterization and Genome Sequence of Rhodotorula taiwanensis MD1149.</title>
        <authorList>
            <person name="Tkavc R."/>
            <person name="Matrosova V.Y."/>
            <person name="Grichenko O.E."/>
            <person name="Gostincar C."/>
            <person name="Volpe R.P."/>
            <person name="Klimenkova P."/>
            <person name="Gaidamakova E.K."/>
            <person name="Zhou C.E."/>
            <person name="Stewart B.J."/>
            <person name="Lyman M.G."/>
            <person name="Malfatti S.A."/>
            <person name="Rubinfeld B."/>
            <person name="Courtot M."/>
            <person name="Singh J."/>
            <person name="Dalgard C.L."/>
            <person name="Hamilton T."/>
            <person name="Frey K.G."/>
            <person name="Gunde-Cimerman N."/>
            <person name="Dugan L."/>
            <person name="Daly M.J."/>
        </authorList>
    </citation>
    <scope>NUCLEOTIDE SEQUENCE [LARGE SCALE GENOMIC DNA]</scope>
    <source>
        <strain evidence="15 16">MD1149</strain>
    </source>
</reference>
<dbReference type="Pfam" id="PF00773">
    <property type="entry name" value="RNB"/>
    <property type="match status" value="1"/>
</dbReference>
<organism evidence="15 16">
    <name type="scientific">Rhodotorula taiwanensis</name>
    <dbReference type="NCBI Taxonomy" id="741276"/>
    <lineage>
        <taxon>Eukaryota</taxon>
        <taxon>Fungi</taxon>
        <taxon>Dikarya</taxon>
        <taxon>Basidiomycota</taxon>
        <taxon>Pucciniomycotina</taxon>
        <taxon>Microbotryomycetes</taxon>
        <taxon>Sporidiobolales</taxon>
        <taxon>Sporidiobolaceae</taxon>
        <taxon>Rhodotorula</taxon>
    </lineage>
</organism>
<feature type="domain" description="RNB" evidence="14">
    <location>
        <begin position="548"/>
        <end position="882"/>
    </location>
</feature>
<dbReference type="Pfam" id="PF17215">
    <property type="entry name" value="Rrp44_S1"/>
    <property type="match status" value="1"/>
</dbReference>
<dbReference type="GO" id="GO:0006364">
    <property type="term" value="P:rRNA processing"/>
    <property type="evidence" value="ECO:0007669"/>
    <property type="project" value="UniProtKB-KW"/>
</dbReference>
<evidence type="ECO:0000256" key="7">
    <source>
        <dbReference type="ARBA" id="ARBA00022839"/>
    </source>
</evidence>
<evidence type="ECO:0000259" key="14">
    <source>
        <dbReference type="SMART" id="SM00955"/>
    </source>
</evidence>
<comment type="subcellular location">
    <subcellularLocation>
        <location evidence="1">Nucleus</location>
    </subcellularLocation>
</comment>
<dbReference type="Pfam" id="PF17849">
    <property type="entry name" value="OB_Dis3"/>
    <property type="match status" value="1"/>
</dbReference>
<dbReference type="GO" id="GO:0016075">
    <property type="term" value="P:rRNA catabolic process"/>
    <property type="evidence" value="ECO:0007669"/>
    <property type="project" value="TreeGrafter"/>
</dbReference>
<keyword evidence="8" id="KW-0694">RNA-binding</keyword>
<evidence type="ECO:0000256" key="12">
    <source>
        <dbReference type="SAM" id="MobiDB-lite"/>
    </source>
</evidence>
<accession>A0A2S5BHR5</accession>
<keyword evidence="5" id="KW-0378">Hydrolase</keyword>
<dbReference type="GO" id="GO:0000175">
    <property type="term" value="F:3'-5'-RNA exonuclease activity"/>
    <property type="evidence" value="ECO:0007669"/>
    <property type="project" value="TreeGrafter"/>
</dbReference>
<dbReference type="InterPro" id="IPR022966">
    <property type="entry name" value="RNase_II/R_CS"/>
</dbReference>
<evidence type="ECO:0000256" key="2">
    <source>
        <dbReference type="ARBA" id="ARBA00005785"/>
    </source>
</evidence>
<keyword evidence="7" id="KW-0269">Exonuclease</keyword>
<dbReference type="SMART" id="SM00955">
    <property type="entry name" value="RNB"/>
    <property type="match status" value="1"/>
</dbReference>
<keyword evidence="16" id="KW-1185">Reference proteome</keyword>
<dbReference type="Gene3D" id="2.40.50.690">
    <property type="match status" value="1"/>
</dbReference>
<dbReference type="InterPro" id="IPR033770">
    <property type="entry name" value="RRP44_S1"/>
</dbReference>
<keyword evidence="3" id="KW-0698">rRNA processing</keyword>
<evidence type="ECO:0000256" key="10">
    <source>
        <dbReference type="ARBA" id="ARBA00077930"/>
    </source>
</evidence>
<feature type="compositionally biased region" description="Basic and acidic residues" evidence="12">
    <location>
        <begin position="392"/>
        <end position="403"/>
    </location>
</feature>
<dbReference type="Proteomes" id="UP000237144">
    <property type="component" value="Unassembled WGS sequence"/>
</dbReference>